<evidence type="ECO:0000313" key="2">
    <source>
        <dbReference type="Proteomes" id="UP001566132"/>
    </source>
</evidence>
<name>A0ABD1FFU1_HYPHA</name>
<organism evidence="1 2">
    <name type="scientific">Hypothenemus hampei</name>
    <name type="common">Coffee berry borer</name>
    <dbReference type="NCBI Taxonomy" id="57062"/>
    <lineage>
        <taxon>Eukaryota</taxon>
        <taxon>Metazoa</taxon>
        <taxon>Ecdysozoa</taxon>
        <taxon>Arthropoda</taxon>
        <taxon>Hexapoda</taxon>
        <taxon>Insecta</taxon>
        <taxon>Pterygota</taxon>
        <taxon>Neoptera</taxon>
        <taxon>Endopterygota</taxon>
        <taxon>Coleoptera</taxon>
        <taxon>Polyphaga</taxon>
        <taxon>Cucujiformia</taxon>
        <taxon>Curculionidae</taxon>
        <taxon>Scolytinae</taxon>
        <taxon>Hypothenemus</taxon>
    </lineage>
</organism>
<dbReference type="PANTHER" id="PTHR33559">
    <property type="entry name" value="PROTEASOME ASSEMBLY CHAPERONE 4"/>
    <property type="match status" value="1"/>
</dbReference>
<comment type="caution">
    <text evidence="1">The sequence shown here is derived from an EMBL/GenBank/DDBJ whole genome shotgun (WGS) entry which is preliminary data.</text>
</comment>
<evidence type="ECO:0000313" key="1">
    <source>
        <dbReference type="EMBL" id="KAL1518155.1"/>
    </source>
</evidence>
<protein>
    <recommendedName>
        <fullName evidence="3">Proteasome assembly chaperone 4</fullName>
    </recommendedName>
</protein>
<sequence length="134" mass="15473">MAKNEMQIEFVTSTFTTHTFQQQILDTKVDYQITNMNESMLITISQMDMPQFQSMSMALKRNGNRTLEPYVAVLYGACNVDEIGHNLAAKIAKKLEKRVIYLILNVTDSTKIMIPEIEKRLYNEIKQFPSKFGL</sequence>
<keyword evidence="2" id="KW-1185">Reference proteome</keyword>
<evidence type="ECO:0008006" key="3">
    <source>
        <dbReference type="Google" id="ProtNLM"/>
    </source>
</evidence>
<reference evidence="1 2" key="1">
    <citation type="submission" date="2024-05" db="EMBL/GenBank/DDBJ databases">
        <title>Genetic variation in Jamaican populations of the coffee berry borer (Hypothenemus hampei).</title>
        <authorList>
            <person name="Errbii M."/>
            <person name="Myrie A."/>
        </authorList>
    </citation>
    <scope>NUCLEOTIDE SEQUENCE [LARGE SCALE GENOMIC DNA]</scope>
    <source>
        <strain evidence="1">JA-Hopewell-2020-01-JO</strain>
        <tissue evidence="1">Whole body</tissue>
    </source>
</reference>
<dbReference type="Proteomes" id="UP001566132">
    <property type="component" value="Unassembled WGS sequence"/>
</dbReference>
<dbReference type="EMBL" id="JBDJPC010000001">
    <property type="protein sequence ID" value="KAL1518155.1"/>
    <property type="molecule type" value="Genomic_DNA"/>
</dbReference>
<gene>
    <name evidence="1" type="ORF">ABEB36_001823</name>
</gene>
<accession>A0ABD1FFU1</accession>
<dbReference type="AlphaFoldDB" id="A0ABD1FFU1"/>
<dbReference type="InterPro" id="IPR032157">
    <property type="entry name" value="PAC4"/>
</dbReference>
<dbReference type="PANTHER" id="PTHR33559:SF1">
    <property type="entry name" value="PROTEASOME ASSEMBLY CHAPERONE 4"/>
    <property type="match status" value="1"/>
</dbReference>
<proteinExistence type="predicted"/>
<dbReference type="Pfam" id="PF16093">
    <property type="entry name" value="PAC4"/>
    <property type="match status" value="1"/>
</dbReference>